<dbReference type="EMBL" id="JAUSUL010000005">
    <property type="protein sequence ID" value="MDQ0317424.1"/>
    <property type="molecule type" value="Genomic_DNA"/>
</dbReference>
<keyword evidence="2" id="KW-1185">Reference proteome</keyword>
<accession>A0AAE3VRH8</accession>
<dbReference type="AlphaFoldDB" id="A0AAE3VRH8"/>
<name>A0AAE3VRH8_9HYPH</name>
<sequence>MSDTIHALRIVVPESPDDPTPLAAMRLGAYRSFEDDWIDTSLSLADGFYLMTNAQTTTNVDGNSYVYAGQGMLIDGDKSITIKDAGETSVRAHSVAFASGCNPDTSDDYVSLDATDDVTMQSATDISITCENLVYVVEEHYHGSTASDGTEISQGEISVNVGDTIYICAMADIDIATVGFEPIAFEHSCAVFSISSSGLEMSDSKFEMENHGFRAFLVGLFVPFSAAEAEEVAASNHNSSVAVRDRAVSLRENAAANDTNAVAVRARALSCKF</sequence>
<comment type="caution">
    <text evidence="1">The sequence shown here is derived from an EMBL/GenBank/DDBJ whole genome shotgun (WGS) entry which is preliminary data.</text>
</comment>
<dbReference type="Proteomes" id="UP001229244">
    <property type="component" value="Unassembled WGS sequence"/>
</dbReference>
<proteinExistence type="predicted"/>
<reference evidence="1" key="1">
    <citation type="submission" date="2023-07" db="EMBL/GenBank/DDBJ databases">
        <title>Genomic Encyclopedia of Type Strains, Phase IV (KMG-IV): sequencing the most valuable type-strain genomes for metagenomic binning, comparative biology and taxonomic classification.</title>
        <authorList>
            <person name="Goeker M."/>
        </authorList>
    </citation>
    <scope>NUCLEOTIDE SEQUENCE</scope>
    <source>
        <strain evidence="1">DSM 21202</strain>
    </source>
</reference>
<dbReference type="RefSeq" id="WP_306887341.1">
    <property type="nucleotide sequence ID" value="NZ_JAUSUL010000005.1"/>
</dbReference>
<evidence type="ECO:0000313" key="2">
    <source>
        <dbReference type="Proteomes" id="UP001229244"/>
    </source>
</evidence>
<evidence type="ECO:0000313" key="1">
    <source>
        <dbReference type="EMBL" id="MDQ0317424.1"/>
    </source>
</evidence>
<organism evidence="1 2">
    <name type="scientific">Amorphus orientalis</name>
    <dbReference type="NCBI Taxonomy" id="649198"/>
    <lineage>
        <taxon>Bacteria</taxon>
        <taxon>Pseudomonadati</taxon>
        <taxon>Pseudomonadota</taxon>
        <taxon>Alphaproteobacteria</taxon>
        <taxon>Hyphomicrobiales</taxon>
        <taxon>Amorphaceae</taxon>
        <taxon>Amorphus</taxon>
    </lineage>
</organism>
<protein>
    <submittedName>
        <fullName evidence="1">Uncharacterized protein</fullName>
    </submittedName>
</protein>
<gene>
    <name evidence="1" type="ORF">J2S73_003908</name>
</gene>